<evidence type="ECO:0000259" key="9">
    <source>
        <dbReference type="PROSITE" id="PS50113"/>
    </source>
</evidence>
<evidence type="ECO:0000313" key="11">
    <source>
        <dbReference type="EMBL" id="MBB5235904.1"/>
    </source>
</evidence>
<dbReference type="PANTHER" id="PTHR43304:SF1">
    <property type="entry name" value="PAC DOMAIN-CONTAINING PROTEIN"/>
    <property type="match status" value="1"/>
</dbReference>
<dbReference type="SUPFAM" id="SSF55785">
    <property type="entry name" value="PYP-like sensor domain (PAS domain)"/>
    <property type="match status" value="3"/>
</dbReference>
<dbReference type="Pfam" id="PF01590">
    <property type="entry name" value="GAF"/>
    <property type="match status" value="1"/>
</dbReference>
<dbReference type="InterPro" id="IPR013656">
    <property type="entry name" value="PAS_4"/>
</dbReference>
<dbReference type="InterPro" id="IPR001610">
    <property type="entry name" value="PAC"/>
</dbReference>
<dbReference type="Pfam" id="PF02518">
    <property type="entry name" value="HATPase_c"/>
    <property type="match status" value="1"/>
</dbReference>
<evidence type="ECO:0000259" key="10">
    <source>
        <dbReference type="PROSITE" id="PS50122"/>
    </source>
</evidence>
<dbReference type="CDD" id="cd00130">
    <property type="entry name" value="PAS"/>
    <property type="match status" value="1"/>
</dbReference>
<comment type="caution">
    <text evidence="11">The sequence shown here is derived from an EMBL/GenBank/DDBJ whole genome shotgun (WGS) entry which is preliminary data.</text>
</comment>
<dbReference type="SUPFAM" id="SSF52738">
    <property type="entry name" value="Methylesterase CheB, C-terminal domain"/>
    <property type="match status" value="1"/>
</dbReference>
<dbReference type="InterPro" id="IPR003018">
    <property type="entry name" value="GAF"/>
</dbReference>
<evidence type="ECO:0000259" key="8">
    <source>
        <dbReference type="PROSITE" id="PS50109"/>
    </source>
</evidence>
<dbReference type="PROSITE" id="PS50113">
    <property type="entry name" value="PAC"/>
    <property type="match status" value="2"/>
</dbReference>
<organism evidence="11 12">
    <name type="scientific">Deinococcus budaensis</name>
    <dbReference type="NCBI Taxonomy" id="1665626"/>
    <lineage>
        <taxon>Bacteria</taxon>
        <taxon>Thermotogati</taxon>
        <taxon>Deinococcota</taxon>
        <taxon>Deinococci</taxon>
        <taxon>Deinococcales</taxon>
        <taxon>Deinococcaceae</taxon>
        <taxon>Deinococcus</taxon>
    </lineage>
</organism>
<gene>
    <name evidence="11" type="ORF">HNQ09_003368</name>
</gene>
<dbReference type="SMART" id="SM00065">
    <property type="entry name" value="GAF"/>
    <property type="match status" value="3"/>
</dbReference>
<dbReference type="Gene3D" id="3.40.50.180">
    <property type="entry name" value="Methylesterase CheB, C-terminal domain"/>
    <property type="match status" value="1"/>
</dbReference>
<dbReference type="GO" id="GO:0008984">
    <property type="term" value="F:protein-glutamate methylesterase activity"/>
    <property type="evidence" value="ECO:0007669"/>
    <property type="project" value="InterPro"/>
</dbReference>
<dbReference type="NCBIfam" id="TIGR00229">
    <property type="entry name" value="sensory_box"/>
    <property type="match status" value="2"/>
</dbReference>
<dbReference type="SUPFAM" id="SSF55781">
    <property type="entry name" value="GAF domain-like"/>
    <property type="match status" value="3"/>
</dbReference>
<keyword evidence="7" id="KW-0175">Coiled coil</keyword>
<dbReference type="Gene3D" id="3.30.450.20">
    <property type="entry name" value="PAS domain"/>
    <property type="match status" value="3"/>
</dbReference>
<dbReference type="InterPro" id="IPR029016">
    <property type="entry name" value="GAF-like_dom_sf"/>
</dbReference>
<keyword evidence="4" id="KW-0808">Transferase</keyword>
<dbReference type="Pfam" id="PF08448">
    <property type="entry name" value="PAS_4"/>
    <property type="match status" value="1"/>
</dbReference>
<dbReference type="RefSeq" id="WP_184031511.1">
    <property type="nucleotide sequence ID" value="NZ_JACHFN010000017.1"/>
</dbReference>
<dbReference type="InterPro" id="IPR000673">
    <property type="entry name" value="Sig_transdc_resp-reg_Me-estase"/>
</dbReference>
<feature type="domain" description="PAC" evidence="9">
    <location>
        <begin position="376"/>
        <end position="428"/>
    </location>
</feature>
<dbReference type="SUPFAM" id="SSF55874">
    <property type="entry name" value="ATPase domain of HSP90 chaperone/DNA topoisomerase II/histidine kinase"/>
    <property type="match status" value="1"/>
</dbReference>
<dbReference type="Pfam" id="PF01339">
    <property type="entry name" value="CheB_methylest"/>
    <property type="match status" value="1"/>
</dbReference>
<dbReference type="InterPro" id="IPR052162">
    <property type="entry name" value="Sensor_kinase/Photoreceptor"/>
</dbReference>
<comment type="caution">
    <text evidence="6">Lacks conserved residue(s) required for the propagation of feature annotation.</text>
</comment>
<dbReference type="GO" id="GO:0004673">
    <property type="term" value="F:protein histidine kinase activity"/>
    <property type="evidence" value="ECO:0007669"/>
    <property type="project" value="UniProtKB-EC"/>
</dbReference>
<dbReference type="SMART" id="SM00387">
    <property type="entry name" value="HATPase_c"/>
    <property type="match status" value="1"/>
</dbReference>
<dbReference type="EMBL" id="JACHFN010000017">
    <property type="protein sequence ID" value="MBB5235904.1"/>
    <property type="molecule type" value="Genomic_DNA"/>
</dbReference>
<comment type="catalytic activity">
    <reaction evidence="1">
        <text>ATP + protein L-histidine = ADP + protein N-phospho-L-histidine.</text>
        <dbReference type="EC" id="2.7.13.3"/>
    </reaction>
</comment>
<feature type="domain" description="CheB-type methylesterase" evidence="10">
    <location>
        <begin position="8"/>
        <end position="184"/>
    </location>
</feature>
<dbReference type="EC" id="2.7.13.3" evidence="2"/>
<dbReference type="InterPro" id="IPR000700">
    <property type="entry name" value="PAS-assoc_C"/>
</dbReference>
<dbReference type="InterPro" id="IPR000014">
    <property type="entry name" value="PAS"/>
</dbReference>
<dbReference type="GO" id="GO:0006935">
    <property type="term" value="P:chemotaxis"/>
    <property type="evidence" value="ECO:0007669"/>
    <property type="project" value="InterPro"/>
</dbReference>
<dbReference type="Gene3D" id="3.30.565.10">
    <property type="entry name" value="Histidine kinase-like ATPase, C-terminal domain"/>
    <property type="match status" value="1"/>
</dbReference>
<dbReference type="InterPro" id="IPR035909">
    <property type="entry name" value="CheB_C"/>
</dbReference>
<keyword evidence="3" id="KW-0597">Phosphoprotein</keyword>
<dbReference type="PANTHER" id="PTHR43304">
    <property type="entry name" value="PHYTOCHROME-LIKE PROTEIN CPH1"/>
    <property type="match status" value="1"/>
</dbReference>
<dbReference type="Gene3D" id="3.30.450.40">
    <property type="match status" value="3"/>
</dbReference>
<accession>A0A7W8GIE6</accession>
<dbReference type="GO" id="GO:0005737">
    <property type="term" value="C:cytoplasm"/>
    <property type="evidence" value="ECO:0007669"/>
    <property type="project" value="InterPro"/>
</dbReference>
<evidence type="ECO:0000256" key="3">
    <source>
        <dbReference type="ARBA" id="ARBA00022553"/>
    </source>
</evidence>
<keyword evidence="12" id="KW-1185">Reference proteome</keyword>
<dbReference type="GO" id="GO:0000156">
    <property type="term" value="F:phosphorelay response regulator activity"/>
    <property type="evidence" value="ECO:0007669"/>
    <property type="project" value="InterPro"/>
</dbReference>
<dbReference type="PROSITE" id="PS50122">
    <property type="entry name" value="CHEB"/>
    <property type="match status" value="1"/>
</dbReference>
<evidence type="ECO:0000256" key="1">
    <source>
        <dbReference type="ARBA" id="ARBA00000085"/>
    </source>
</evidence>
<name>A0A7W8GIE6_9DEIO</name>
<dbReference type="PROSITE" id="PS50109">
    <property type="entry name" value="HIS_KIN"/>
    <property type="match status" value="1"/>
</dbReference>
<dbReference type="SMART" id="SM00086">
    <property type="entry name" value="PAC"/>
    <property type="match status" value="2"/>
</dbReference>
<reference evidence="11 12" key="1">
    <citation type="submission" date="2020-08" db="EMBL/GenBank/DDBJ databases">
        <title>Genomic Encyclopedia of Type Strains, Phase IV (KMG-IV): sequencing the most valuable type-strain genomes for metagenomic binning, comparative biology and taxonomic classification.</title>
        <authorList>
            <person name="Goeker M."/>
        </authorList>
    </citation>
    <scope>NUCLEOTIDE SEQUENCE [LARGE SCALE GENOMIC DNA]</scope>
    <source>
        <strain evidence="11 12">DSM 101791</strain>
    </source>
</reference>
<evidence type="ECO:0000256" key="4">
    <source>
        <dbReference type="ARBA" id="ARBA00022679"/>
    </source>
</evidence>
<dbReference type="InterPro" id="IPR036890">
    <property type="entry name" value="HATPase_C_sf"/>
</dbReference>
<protein>
    <recommendedName>
        <fullName evidence="2">histidine kinase</fullName>
        <ecNumber evidence="2">2.7.13.3</ecNumber>
    </recommendedName>
</protein>
<evidence type="ECO:0000256" key="6">
    <source>
        <dbReference type="PROSITE-ProRule" id="PRU00050"/>
    </source>
</evidence>
<dbReference type="Pfam" id="PF08447">
    <property type="entry name" value="PAS_3"/>
    <property type="match status" value="2"/>
</dbReference>
<feature type="coiled-coil region" evidence="7">
    <location>
        <begin position="722"/>
        <end position="753"/>
    </location>
</feature>
<evidence type="ECO:0000256" key="7">
    <source>
        <dbReference type="SAM" id="Coils"/>
    </source>
</evidence>
<dbReference type="InterPro" id="IPR005467">
    <property type="entry name" value="His_kinase_dom"/>
</dbReference>
<dbReference type="InterPro" id="IPR035965">
    <property type="entry name" value="PAS-like_dom_sf"/>
</dbReference>
<dbReference type="InterPro" id="IPR003594">
    <property type="entry name" value="HATPase_dom"/>
</dbReference>
<sequence length="1335" mass="147188">MPSPSDPPPAPFDVAVLVTPADTPEVASAVLAGLPGEVPAAVLVYGSSDAVEGLRRRIRQPVTLVGNGTLLQPGRVYLNPPQMVLEVRPGGRCAVTPPEGELSSERPLDRLLLSLAESCGRRALAVLLAGPGRDGGLGARALRAVGATVLVGHPATADLADLLTARHVPPPPDATLVSEALPRALFESLDEGVCLFERLPLRPDGRRDYRSLAMNPAMRAMFGVPDLSGQSIRDTFPDEAEAWYDDYDRVLETGQPLRVERESAPQGKVLDMFVTRVEDGSGRRLLAVMRDVTGRRRAQAARQESEERFRLLVGATSDMIYRMSADWSEMYALEGKQILADTERPSRSWLEGYIPEGERAAVQAAIAEAIRTKTTFELEHRVIQADGTVGWTFSRAIPMLNGQGEIVEWFGAASDITARKRAEAALRESGDRLARALDAGEIGAWELDLLTLDAWRSPQHDRIFGYETLLSEWTYNLFLDHIVPEDRDWVDARFQEAIARRGRWDFECRIHRADGEVRWIMAQGRVDPGAAGGPGRMKGMVRDITGRKQAESLLRESEERQAFLLMLSDALRAEPDVDAVVNRALRLLAEQLRLDRCYVTTYRPEEDRADVSHQWGNARVPPLPDRFRLSDFPAATRMVSDQTMVTNDDFERPGLSEEERRNSRALGMRAFMAATLRGGEGRPLWSMVVSSASPRTWTPGEITLIEEVAERTWAAAERVRAEEDLRALNASLEERVEDRTRRLAAAAQHLERQNLELAARTRALEGFAGLTHALALETDPYALVRRVQETLLDLLPPAHTGYFVLDLGLWRMRSEAGELHNGALRAQLMAGIPRESPGPFVPWSTRQPEYQDAFTPGPDALGEASGHIRTAAGLPILLGGEVAGVLSVGLFGARPWQPVDKIVLETAAQHLELALERAEAVRALAEEREALAAFARFTELAADTSDVETLARHAAEVLLTALNIRSAVYFEREEGLWKALHVSGALTAGLAHRLHEGLPGSTPSFAQPAERREPMFFEPWDAAADGLPDVDPYQAVARYPLFPPDHAAGILGMARTDTPVWTAREKAVFRAVGNSFRLALERAARTQQIERQHERLADLNAELGNVITRTAHTLEAPARRLGHLLDPGRPLDSEALDTLPSYDPAALHDEVTRLRGIAQDLRQLARLEQREVTKDLFPLGELFEQVRAQVSTTPRGAQVHWLVSSLPIVRGDRALLRQALEVLMTFTLSETRGAQYVTVGSREVEGEVQVTVEDDGIGLTGEEAATLFDLAVRTDQAAPVLEGSGLSQVRRILARHGGWAWAEAQRTSGKVVLAFPRDEAVHELEALFRQDKPGR</sequence>
<evidence type="ECO:0000313" key="12">
    <source>
        <dbReference type="Proteomes" id="UP000525389"/>
    </source>
</evidence>
<feature type="domain" description="PAC" evidence="9">
    <location>
        <begin position="504"/>
        <end position="556"/>
    </location>
</feature>
<keyword evidence="5" id="KW-0418">Kinase</keyword>
<dbReference type="InterPro" id="IPR013655">
    <property type="entry name" value="PAS_fold_3"/>
</dbReference>
<evidence type="ECO:0000256" key="2">
    <source>
        <dbReference type="ARBA" id="ARBA00012438"/>
    </source>
</evidence>
<feature type="domain" description="Histidine kinase" evidence="8">
    <location>
        <begin position="1109"/>
        <end position="1319"/>
    </location>
</feature>
<proteinExistence type="predicted"/>
<dbReference type="Proteomes" id="UP000525389">
    <property type="component" value="Unassembled WGS sequence"/>
</dbReference>
<evidence type="ECO:0000256" key="5">
    <source>
        <dbReference type="ARBA" id="ARBA00022777"/>
    </source>
</evidence>